<dbReference type="AlphaFoldDB" id="A0AAQ3P3A5"/>
<dbReference type="EMBL" id="CP144699">
    <property type="protein sequence ID" value="WVZ20638.1"/>
    <property type="molecule type" value="Genomic_DNA"/>
</dbReference>
<feature type="region of interest" description="Disordered" evidence="1">
    <location>
        <begin position="265"/>
        <end position="312"/>
    </location>
</feature>
<evidence type="ECO:0000256" key="1">
    <source>
        <dbReference type="SAM" id="MobiDB-lite"/>
    </source>
</evidence>
<feature type="compositionally biased region" description="Low complexity" evidence="1">
    <location>
        <begin position="284"/>
        <end position="294"/>
    </location>
</feature>
<feature type="compositionally biased region" description="Low complexity" evidence="1">
    <location>
        <begin position="16"/>
        <end position="43"/>
    </location>
</feature>
<dbReference type="Proteomes" id="UP001374535">
    <property type="component" value="Chromosome 2"/>
</dbReference>
<evidence type="ECO:0000313" key="3">
    <source>
        <dbReference type="Proteomes" id="UP001374535"/>
    </source>
</evidence>
<dbReference type="PANTHER" id="PTHR47481:SF30">
    <property type="entry name" value="CCHC-TYPE DOMAIN-CONTAINING PROTEIN"/>
    <property type="match status" value="1"/>
</dbReference>
<gene>
    <name evidence="2" type="ORF">V8G54_007960</name>
</gene>
<name>A0AAQ3P3A5_VIGMU</name>
<sequence>MAPKRRQQHGKKKGKPSTASASTSAPAQAPATAPASAPASAPAQAPASATWPVTLLNLLPIKLKGLENYRLWKEQVRIITMSFNMERFVVKFLIPEEYANESDRKNDILSKEYQEWLIQDQILYSWLLSSLSEELFPIIARCIHSWEIWNTVNEYMVSELQSRVTELRAELSTIKKTGFLAEYLERIQVIVDSLDDAGDPVSEKEHIEAILAGLPEQYNDCATVIRGRNNPPPLTNVVSLLSIQEAQIEQFNIVVPVECLMPFKPPTAADSTDHDSERPPGPPADDNAPSSSPNCPSDAGRKSRSRRRSGRR</sequence>
<feature type="compositionally biased region" description="Basic residues" evidence="1">
    <location>
        <begin position="1"/>
        <end position="15"/>
    </location>
</feature>
<keyword evidence="3" id="KW-1185">Reference proteome</keyword>
<organism evidence="2 3">
    <name type="scientific">Vigna mungo</name>
    <name type="common">Black gram</name>
    <name type="synonym">Phaseolus mungo</name>
    <dbReference type="NCBI Taxonomy" id="3915"/>
    <lineage>
        <taxon>Eukaryota</taxon>
        <taxon>Viridiplantae</taxon>
        <taxon>Streptophyta</taxon>
        <taxon>Embryophyta</taxon>
        <taxon>Tracheophyta</taxon>
        <taxon>Spermatophyta</taxon>
        <taxon>Magnoliopsida</taxon>
        <taxon>eudicotyledons</taxon>
        <taxon>Gunneridae</taxon>
        <taxon>Pentapetalae</taxon>
        <taxon>rosids</taxon>
        <taxon>fabids</taxon>
        <taxon>Fabales</taxon>
        <taxon>Fabaceae</taxon>
        <taxon>Papilionoideae</taxon>
        <taxon>50 kb inversion clade</taxon>
        <taxon>NPAAA clade</taxon>
        <taxon>indigoferoid/millettioid clade</taxon>
        <taxon>Phaseoleae</taxon>
        <taxon>Vigna</taxon>
    </lineage>
</organism>
<feature type="compositionally biased region" description="Basic residues" evidence="1">
    <location>
        <begin position="302"/>
        <end position="312"/>
    </location>
</feature>
<proteinExistence type="predicted"/>
<reference evidence="2 3" key="1">
    <citation type="journal article" date="2023" name="Life. Sci Alliance">
        <title>Evolutionary insights into 3D genome organization and epigenetic landscape of Vigna mungo.</title>
        <authorList>
            <person name="Junaid A."/>
            <person name="Singh B."/>
            <person name="Bhatia S."/>
        </authorList>
    </citation>
    <scope>NUCLEOTIDE SEQUENCE [LARGE SCALE GENOMIC DNA]</scope>
    <source>
        <strain evidence="2">Urdbean</strain>
    </source>
</reference>
<dbReference type="Pfam" id="PF14223">
    <property type="entry name" value="Retrotran_gag_2"/>
    <property type="match status" value="1"/>
</dbReference>
<dbReference type="PANTHER" id="PTHR47481">
    <property type="match status" value="1"/>
</dbReference>
<evidence type="ECO:0000313" key="2">
    <source>
        <dbReference type="EMBL" id="WVZ20638.1"/>
    </source>
</evidence>
<accession>A0AAQ3P3A5</accession>
<protein>
    <submittedName>
        <fullName evidence="2">Uncharacterized protein</fullName>
    </submittedName>
</protein>
<feature type="region of interest" description="Disordered" evidence="1">
    <location>
        <begin position="1"/>
        <end position="43"/>
    </location>
</feature>